<comment type="similarity">
    <text evidence="1">Belongs to the GerABKA family.</text>
</comment>
<feature type="transmembrane region" description="Helical" evidence="4">
    <location>
        <begin position="440"/>
        <end position="465"/>
    </location>
</feature>
<accession>F8FAB8</accession>
<evidence type="ECO:0000256" key="4">
    <source>
        <dbReference type="SAM" id="Phobius"/>
    </source>
</evidence>
<dbReference type="Proteomes" id="UP000006620">
    <property type="component" value="Chromosome"/>
</dbReference>
<dbReference type="KEGG" id="pms:KNP414_00981"/>
<dbReference type="GO" id="GO:0016020">
    <property type="term" value="C:membrane"/>
    <property type="evidence" value="ECO:0007669"/>
    <property type="project" value="InterPro"/>
</dbReference>
<dbReference type="PATRIC" id="fig|1036673.3.peg.881"/>
<reference evidence="5 6" key="2">
    <citation type="journal article" date="2013" name="Genome Announc.">
        <title>Genome Sequence of Growth-Improving Paenibacillus mucilaginosus Strain KNP414.</title>
        <authorList>
            <person name="Lu J.J."/>
            <person name="Wang J.F."/>
            <person name="Hu X.F."/>
        </authorList>
    </citation>
    <scope>NUCLEOTIDE SEQUENCE [LARGE SCALE GENOMIC DNA]</scope>
    <source>
        <strain evidence="5 6">KNP414</strain>
    </source>
</reference>
<dbReference type="InterPro" id="IPR004995">
    <property type="entry name" value="Spore_Ger"/>
</dbReference>
<dbReference type="AlphaFoldDB" id="F8FAB8"/>
<evidence type="ECO:0000256" key="3">
    <source>
        <dbReference type="SAM" id="MobiDB-lite"/>
    </source>
</evidence>
<dbReference type="HOGENOM" id="CLU_021639_4_1_9"/>
<evidence type="ECO:0000256" key="2">
    <source>
        <dbReference type="ARBA" id="ARBA00023136"/>
    </source>
</evidence>
<sequence length="525" mass="57201">MQRTAGQGTTGQGSAPPPSSGDRGALVPALADNLKRIRKQLGASGDIVIREITLGSPQPIRAAVLYTDGLADKQIIHESILPSLMTVSAPHSAEPMLPETGAALLARIQDTVLQVGELKAVPDLAGVLREMLSGNTVVLVDGVQSALSVGTPGWKDRAISEPAVQNVIRGPRESFTETLRTNTALVRRRIRDERLRCEQRAIGSVTHTEIAIMYVDGLADPSVLQEIDERLGRIRTDAILEGGYIEEFIQDKTLTPFPTLFNSERPDVIAAGLLEGRVAILIDGTPFVLLVPALFNQFFQSAEDYYQRADIAIFLRILRYLSFFIALLGPSLYIAVTTFHQDLLPTQLLISLASQREGIPFPAFVEAMMMEIAFEILREAGIRMPKAIGQAVSIVGALVIGQAAVEAGIVSAAMVIVVSLTAISNFVFPSFNMAISVRILRFGMMLLAATFGFFGVTIGLLALVIHLCSLRSFGVPYMAPFGPYNTQDQEDAIFRLPHRMLNKRPQMVNTSDAVRDRTPDWEPEN</sequence>
<keyword evidence="4" id="KW-0812">Transmembrane</keyword>
<feature type="transmembrane region" description="Helical" evidence="4">
    <location>
        <begin position="320"/>
        <end position="339"/>
    </location>
</feature>
<dbReference type="PIRSF" id="PIRSF005690">
    <property type="entry name" value="GerBA"/>
    <property type="match status" value="1"/>
</dbReference>
<dbReference type="GO" id="GO:0009847">
    <property type="term" value="P:spore germination"/>
    <property type="evidence" value="ECO:0007669"/>
    <property type="project" value="InterPro"/>
</dbReference>
<organism evidence="5 6">
    <name type="scientific">Paenibacillus mucilaginosus (strain KNP414)</name>
    <dbReference type="NCBI Taxonomy" id="1036673"/>
    <lineage>
        <taxon>Bacteria</taxon>
        <taxon>Bacillati</taxon>
        <taxon>Bacillota</taxon>
        <taxon>Bacilli</taxon>
        <taxon>Bacillales</taxon>
        <taxon>Paenibacillaceae</taxon>
        <taxon>Paenibacillus</taxon>
    </lineage>
</organism>
<dbReference type="RefSeq" id="WP_013914735.1">
    <property type="nucleotide sequence ID" value="NC_015690.1"/>
</dbReference>
<feature type="region of interest" description="Disordered" evidence="3">
    <location>
        <begin position="1"/>
        <end position="26"/>
    </location>
</feature>
<evidence type="ECO:0000313" key="6">
    <source>
        <dbReference type="Proteomes" id="UP000006620"/>
    </source>
</evidence>
<proteinExistence type="inferred from homology"/>
<dbReference type="PANTHER" id="PTHR22550">
    <property type="entry name" value="SPORE GERMINATION PROTEIN"/>
    <property type="match status" value="1"/>
</dbReference>
<dbReference type="Pfam" id="PF03323">
    <property type="entry name" value="GerA"/>
    <property type="match status" value="1"/>
</dbReference>
<name>F8FAB8_PAEMK</name>
<evidence type="ECO:0000313" key="5">
    <source>
        <dbReference type="EMBL" id="AEI39571.1"/>
    </source>
</evidence>
<reference evidence="6" key="1">
    <citation type="submission" date="2011-06" db="EMBL/GenBank/DDBJ databases">
        <title>Complete genome sequence of Paenibacillus mucilaginosus KNP414.</title>
        <authorList>
            <person name="Wang J."/>
            <person name="Hu S."/>
            <person name="Hu X."/>
            <person name="Zhang B."/>
            <person name="Dong D."/>
            <person name="Zhang S."/>
            <person name="Zhao K."/>
            <person name="Wu D."/>
        </authorList>
    </citation>
    <scope>NUCLEOTIDE SEQUENCE [LARGE SCALE GENOMIC DNA]</scope>
    <source>
        <strain evidence="6">KNP414</strain>
    </source>
</reference>
<evidence type="ECO:0000256" key="1">
    <source>
        <dbReference type="ARBA" id="ARBA00005278"/>
    </source>
</evidence>
<gene>
    <name evidence="5" type="ordered locus">KNP414_00981</name>
</gene>
<feature type="transmembrane region" description="Helical" evidence="4">
    <location>
        <begin position="409"/>
        <end position="428"/>
    </location>
</feature>
<keyword evidence="4" id="KW-1133">Transmembrane helix</keyword>
<dbReference type="EMBL" id="CP002869">
    <property type="protein sequence ID" value="AEI39571.1"/>
    <property type="molecule type" value="Genomic_DNA"/>
</dbReference>
<protein>
    <submittedName>
        <fullName evidence="5">GerA spore germination protein</fullName>
    </submittedName>
</protein>
<keyword evidence="2 4" id="KW-0472">Membrane</keyword>
<dbReference type="PANTHER" id="PTHR22550:SF5">
    <property type="entry name" value="LEUCINE ZIPPER PROTEIN 4"/>
    <property type="match status" value="1"/>
</dbReference>
<dbReference type="InterPro" id="IPR050768">
    <property type="entry name" value="UPF0353/GerABKA_families"/>
</dbReference>